<evidence type="ECO:0000313" key="4">
    <source>
        <dbReference type="Proteomes" id="UP000288716"/>
    </source>
</evidence>
<reference evidence="3 4" key="1">
    <citation type="journal article" date="2018" name="Gigascience">
        <title>Genomes of trombidid mites reveal novel predicted allergens and laterally-transferred genes associated with secondary metabolism.</title>
        <authorList>
            <person name="Dong X."/>
            <person name="Chaisiri K."/>
            <person name="Xia D."/>
            <person name="Armstrong S.D."/>
            <person name="Fang Y."/>
            <person name="Donnelly M.J."/>
            <person name="Kadowaki T."/>
            <person name="McGarry J.W."/>
            <person name="Darby A.C."/>
            <person name="Makepeace B.L."/>
        </authorList>
    </citation>
    <scope>NUCLEOTIDE SEQUENCE [LARGE SCALE GENOMIC DNA]</scope>
    <source>
        <strain evidence="3">UoL-UT</strain>
    </source>
</reference>
<dbReference type="InterPro" id="IPR001584">
    <property type="entry name" value="Integrase_cat-core"/>
</dbReference>
<dbReference type="FunFam" id="3.30.420.10:FF:000032">
    <property type="entry name" value="Retrovirus-related Pol polyprotein from transposon 297-like Protein"/>
    <property type="match status" value="1"/>
</dbReference>
<dbReference type="STRING" id="299467.A0A443RYU3"/>
<feature type="non-terminal residue" evidence="3">
    <location>
        <position position="367"/>
    </location>
</feature>
<dbReference type="OrthoDB" id="6513132at2759"/>
<keyword evidence="4" id="KW-1185">Reference proteome</keyword>
<name>A0A443RYU3_9ACAR</name>
<proteinExistence type="predicted"/>
<dbReference type="Proteomes" id="UP000288716">
    <property type="component" value="Unassembled WGS sequence"/>
</dbReference>
<organism evidence="3 4">
    <name type="scientific">Leptotrombidium deliense</name>
    <dbReference type="NCBI Taxonomy" id="299467"/>
    <lineage>
        <taxon>Eukaryota</taxon>
        <taxon>Metazoa</taxon>
        <taxon>Ecdysozoa</taxon>
        <taxon>Arthropoda</taxon>
        <taxon>Chelicerata</taxon>
        <taxon>Arachnida</taxon>
        <taxon>Acari</taxon>
        <taxon>Acariformes</taxon>
        <taxon>Trombidiformes</taxon>
        <taxon>Prostigmata</taxon>
        <taxon>Anystina</taxon>
        <taxon>Parasitengona</taxon>
        <taxon>Trombiculoidea</taxon>
        <taxon>Trombiculidae</taxon>
        <taxon>Leptotrombidium</taxon>
    </lineage>
</organism>
<dbReference type="PROSITE" id="PS50994">
    <property type="entry name" value="INTEGRASE"/>
    <property type="match status" value="1"/>
</dbReference>
<comment type="caution">
    <text evidence="3">The sequence shown here is derived from an EMBL/GenBank/DDBJ whole genome shotgun (WGS) entry which is preliminary data.</text>
</comment>
<dbReference type="GO" id="GO:0003676">
    <property type="term" value="F:nucleic acid binding"/>
    <property type="evidence" value="ECO:0007669"/>
    <property type="project" value="InterPro"/>
</dbReference>
<evidence type="ECO:0000259" key="2">
    <source>
        <dbReference type="PROSITE" id="PS50994"/>
    </source>
</evidence>
<dbReference type="Gene3D" id="3.30.420.10">
    <property type="entry name" value="Ribonuclease H-like superfamily/Ribonuclease H"/>
    <property type="match status" value="1"/>
</dbReference>
<gene>
    <name evidence="3" type="ORF">B4U80_06839</name>
</gene>
<feature type="region of interest" description="Disordered" evidence="1">
    <location>
        <begin position="325"/>
        <end position="367"/>
    </location>
</feature>
<dbReference type="AlphaFoldDB" id="A0A443RYU3"/>
<dbReference type="PANTHER" id="PTHR37984:SF5">
    <property type="entry name" value="PROTEIN NYNRIN-LIKE"/>
    <property type="match status" value="1"/>
</dbReference>
<dbReference type="InterPro" id="IPR012337">
    <property type="entry name" value="RNaseH-like_sf"/>
</dbReference>
<dbReference type="InterPro" id="IPR036397">
    <property type="entry name" value="RNaseH_sf"/>
</dbReference>
<evidence type="ECO:0000313" key="3">
    <source>
        <dbReference type="EMBL" id="RWS20368.1"/>
    </source>
</evidence>
<sequence length="367" mass="41165">MFHHVVSFVSACEICAKVKPRNKAQFNVPQLIPLPTESFEAFNLDIAGPLANGSKGRKFFIIAVDRFSKFTEAKALNDITAQSVINFIQKRICLRYGSPKVIITDNGTQFIATEVEMFLASKNIKHFTTTTYHPEGNGAAERAIRTLKQTLTALCKGKPGNWERSLPYAVFAINTSYHEATGKSPFETLYGRTALVPTDLRLGRKELIAVGDSGNAEDKIVDRLAKVQRHVAERLNDTQQRHLSRILKKNVPVQLKAGQLVMLNMPHPQHKTGALQFKYHGPYRVLTQVNKNCYELEACTADNKGNVFRGIVHIKYMKPTHSVGENVVEESDSDSEVYDNPKDSDYNPDDSEKVKSKGPKRPRGRPR</sequence>
<dbReference type="GO" id="GO:0015074">
    <property type="term" value="P:DNA integration"/>
    <property type="evidence" value="ECO:0007669"/>
    <property type="project" value="InterPro"/>
</dbReference>
<evidence type="ECO:0000256" key="1">
    <source>
        <dbReference type="SAM" id="MobiDB-lite"/>
    </source>
</evidence>
<dbReference type="EMBL" id="NCKV01018040">
    <property type="protein sequence ID" value="RWS20368.1"/>
    <property type="molecule type" value="Genomic_DNA"/>
</dbReference>
<dbReference type="Pfam" id="PF00665">
    <property type="entry name" value="rve"/>
    <property type="match status" value="1"/>
</dbReference>
<dbReference type="PANTHER" id="PTHR37984">
    <property type="entry name" value="PROTEIN CBG26694"/>
    <property type="match status" value="1"/>
</dbReference>
<feature type="compositionally biased region" description="Basic residues" evidence="1">
    <location>
        <begin position="356"/>
        <end position="367"/>
    </location>
</feature>
<feature type="compositionally biased region" description="Acidic residues" evidence="1">
    <location>
        <begin position="327"/>
        <end position="337"/>
    </location>
</feature>
<feature type="compositionally biased region" description="Basic and acidic residues" evidence="1">
    <location>
        <begin position="339"/>
        <end position="355"/>
    </location>
</feature>
<protein>
    <submittedName>
        <fullName evidence="3">Integrase core domain protein-like protein</fullName>
    </submittedName>
</protein>
<dbReference type="VEuPathDB" id="VectorBase:LDEU011672"/>
<dbReference type="InterPro" id="IPR050951">
    <property type="entry name" value="Retrovirus_Pol_polyprotein"/>
</dbReference>
<dbReference type="SUPFAM" id="SSF53098">
    <property type="entry name" value="Ribonuclease H-like"/>
    <property type="match status" value="1"/>
</dbReference>
<feature type="domain" description="Integrase catalytic" evidence="2">
    <location>
        <begin position="31"/>
        <end position="193"/>
    </location>
</feature>
<accession>A0A443RYU3</accession>